<dbReference type="InterPro" id="IPR010502">
    <property type="entry name" value="Carb-bd_dom_fam9"/>
</dbReference>
<gene>
    <name evidence="2" type="ORF">CLV32_0178</name>
</gene>
<dbReference type="AlphaFoldDB" id="A0A4R6INR8"/>
<name>A0A4R6INR8_9SPHI</name>
<dbReference type="EMBL" id="SNWM01000001">
    <property type="protein sequence ID" value="TDO23892.1"/>
    <property type="molecule type" value="Genomic_DNA"/>
</dbReference>
<accession>A0A4R6INR8</accession>
<comment type="caution">
    <text evidence="2">The sequence shown here is derived from an EMBL/GenBank/DDBJ whole genome shotgun (WGS) entry which is preliminary data.</text>
</comment>
<feature type="domain" description="Carbohydrate-binding" evidence="1">
    <location>
        <begin position="37"/>
        <end position="226"/>
    </location>
</feature>
<dbReference type="Proteomes" id="UP000295499">
    <property type="component" value="Unassembled WGS sequence"/>
</dbReference>
<keyword evidence="3" id="KW-1185">Reference proteome</keyword>
<dbReference type="GO" id="GO:0030246">
    <property type="term" value="F:carbohydrate binding"/>
    <property type="evidence" value="ECO:0007669"/>
    <property type="project" value="InterPro"/>
</dbReference>
<dbReference type="SUPFAM" id="SSF49344">
    <property type="entry name" value="CBD9-like"/>
    <property type="match status" value="1"/>
</dbReference>
<protein>
    <submittedName>
        <fullName evidence="2">Cellulose/xylan binding protein with CBM9 domain</fullName>
    </submittedName>
</protein>
<evidence type="ECO:0000313" key="2">
    <source>
        <dbReference type="EMBL" id="TDO23892.1"/>
    </source>
</evidence>
<organism evidence="2 3">
    <name type="scientific">Pedobacter duraquae</name>
    <dbReference type="NCBI Taxonomy" id="425511"/>
    <lineage>
        <taxon>Bacteria</taxon>
        <taxon>Pseudomonadati</taxon>
        <taxon>Bacteroidota</taxon>
        <taxon>Sphingobacteriia</taxon>
        <taxon>Sphingobacteriales</taxon>
        <taxon>Sphingobacteriaceae</taxon>
        <taxon>Pedobacter</taxon>
    </lineage>
</organism>
<evidence type="ECO:0000259" key="1">
    <source>
        <dbReference type="Pfam" id="PF16011"/>
    </source>
</evidence>
<sequence>MQLLFQGFLLSLMKKLLVPYLDIRKAAGDIEQVSILLDKLPENTIDNQPWPEFTNKLQASFSIAHTGEAILLKYNVTEEALKVATFETNGAVHKDNCVEFFVSFGNEESYYNIEMNCIGVGLIAYGSARLNRTFIPKKLVEKIQTYIKIKTVPDKNETPYTWEITLIIPIAVFLHSDLKTFSNQTAQGNFFKCGDDLPQPHFYSWNMIHAATPDFHLPKFFGALTFERIFKSDKLEQAKC</sequence>
<dbReference type="Pfam" id="PF16011">
    <property type="entry name" value="CBM9_2"/>
    <property type="match status" value="1"/>
</dbReference>
<dbReference type="Gene3D" id="2.60.40.1190">
    <property type="match status" value="1"/>
</dbReference>
<dbReference type="CDD" id="cd09620">
    <property type="entry name" value="CBM9_like_3"/>
    <property type="match status" value="1"/>
</dbReference>
<proteinExistence type="predicted"/>
<dbReference type="GO" id="GO:0016052">
    <property type="term" value="P:carbohydrate catabolic process"/>
    <property type="evidence" value="ECO:0007669"/>
    <property type="project" value="InterPro"/>
</dbReference>
<dbReference type="GO" id="GO:0004553">
    <property type="term" value="F:hydrolase activity, hydrolyzing O-glycosyl compounds"/>
    <property type="evidence" value="ECO:0007669"/>
    <property type="project" value="InterPro"/>
</dbReference>
<reference evidence="2 3" key="1">
    <citation type="submission" date="2019-03" db="EMBL/GenBank/DDBJ databases">
        <title>Genomic Encyclopedia of Archaeal and Bacterial Type Strains, Phase II (KMG-II): from individual species to whole genera.</title>
        <authorList>
            <person name="Goeker M."/>
        </authorList>
    </citation>
    <scope>NUCLEOTIDE SEQUENCE [LARGE SCALE GENOMIC DNA]</scope>
    <source>
        <strain evidence="2 3">DSM 19034</strain>
    </source>
</reference>
<evidence type="ECO:0000313" key="3">
    <source>
        <dbReference type="Proteomes" id="UP000295499"/>
    </source>
</evidence>